<organism evidence="2 3">
    <name type="scientific">Deinococcus yavapaiensis KR-236</name>
    <dbReference type="NCBI Taxonomy" id="694435"/>
    <lineage>
        <taxon>Bacteria</taxon>
        <taxon>Thermotogati</taxon>
        <taxon>Deinococcota</taxon>
        <taxon>Deinococci</taxon>
        <taxon>Deinococcales</taxon>
        <taxon>Deinococcaceae</taxon>
        <taxon>Deinococcus</taxon>
    </lineage>
</organism>
<protein>
    <recommendedName>
        <fullName evidence="4">Apolipoprotein N-acyltransferase</fullName>
    </recommendedName>
</protein>
<keyword evidence="1" id="KW-0812">Transmembrane</keyword>
<keyword evidence="1" id="KW-1133">Transmembrane helix</keyword>
<keyword evidence="3" id="KW-1185">Reference proteome</keyword>
<feature type="transmembrane region" description="Helical" evidence="1">
    <location>
        <begin position="55"/>
        <end position="71"/>
    </location>
</feature>
<dbReference type="EMBL" id="QJSX01000001">
    <property type="protein sequence ID" value="PYE56566.1"/>
    <property type="molecule type" value="Genomic_DNA"/>
</dbReference>
<reference evidence="2 3" key="1">
    <citation type="submission" date="2018-06" db="EMBL/GenBank/DDBJ databases">
        <title>Genomic Encyclopedia of Type Strains, Phase IV (KMG-IV): sequencing the most valuable type-strain genomes for metagenomic binning, comparative biology and taxonomic classification.</title>
        <authorList>
            <person name="Goeker M."/>
        </authorList>
    </citation>
    <scope>NUCLEOTIDE SEQUENCE [LARGE SCALE GENOMIC DNA]</scope>
    <source>
        <strain evidence="2 3">DSM 18048</strain>
    </source>
</reference>
<proteinExistence type="predicted"/>
<accession>A0A318STK1</accession>
<dbReference type="RefSeq" id="WP_146237161.1">
    <property type="nucleotide sequence ID" value="NZ_QJSX01000001.1"/>
</dbReference>
<evidence type="ECO:0008006" key="4">
    <source>
        <dbReference type="Google" id="ProtNLM"/>
    </source>
</evidence>
<evidence type="ECO:0000256" key="1">
    <source>
        <dbReference type="SAM" id="Phobius"/>
    </source>
</evidence>
<comment type="caution">
    <text evidence="2">The sequence shown here is derived from an EMBL/GenBank/DDBJ whole genome shotgun (WGS) entry which is preliminary data.</text>
</comment>
<evidence type="ECO:0000313" key="3">
    <source>
        <dbReference type="Proteomes" id="UP000248326"/>
    </source>
</evidence>
<evidence type="ECO:0000313" key="2">
    <source>
        <dbReference type="EMBL" id="PYE56566.1"/>
    </source>
</evidence>
<name>A0A318STK1_9DEIO</name>
<dbReference type="AlphaFoldDB" id="A0A318STK1"/>
<dbReference type="OrthoDB" id="10008055at2"/>
<dbReference type="PROSITE" id="PS51257">
    <property type="entry name" value="PROKAR_LIPOPROTEIN"/>
    <property type="match status" value="1"/>
</dbReference>
<gene>
    <name evidence="2" type="ORF">DES52_101371</name>
</gene>
<sequence length="72" mass="7686">MRGLPLVTVLLLSACAFFAGRFLHGPSWWIGLAIVLSIPFSVRAREGALTRGERGWAYVLSAAGFAAGFFSA</sequence>
<feature type="transmembrane region" description="Helical" evidence="1">
    <location>
        <begin position="26"/>
        <end position="43"/>
    </location>
</feature>
<keyword evidence="1" id="KW-0472">Membrane</keyword>
<dbReference type="Proteomes" id="UP000248326">
    <property type="component" value="Unassembled WGS sequence"/>
</dbReference>